<dbReference type="RefSeq" id="WP_336497139.1">
    <property type="nucleotide sequence ID" value="NZ_JBAWSY010000004.1"/>
</dbReference>
<feature type="domain" description="NERD" evidence="1">
    <location>
        <begin position="35"/>
        <end position="153"/>
    </location>
</feature>
<name>A0ABU8F3K4_9BACI</name>
<organism evidence="2 3">
    <name type="scientific">Psychrobacillus mangrovi</name>
    <dbReference type="NCBI Taxonomy" id="3117745"/>
    <lineage>
        <taxon>Bacteria</taxon>
        <taxon>Bacillati</taxon>
        <taxon>Bacillota</taxon>
        <taxon>Bacilli</taxon>
        <taxon>Bacillales</taxon>
        <taxon>Bacillaceae</taxon>
        <taxon>Psychrobacillus</taxon>
    </lineage>
</organism>
<comment type="caution">
    <text evidence="2">The sequence shown here is derived from an EMBL/GenBank/DDBJ whole genome shotgun (WGS) entry which is preliminary data.</text>
</comment>
<dbReference type="Proteomes" id="UP001364890">
    <property type="component" value="Unassembled WGS sequence"/>
</dbReference>
<gene>
    <name evidence="2" type="ORF">WAX74_07975</name>
</gene>
<evidence type="ECO:0000313" key="3">
    <source>
        <dbReference type="Proteomes" id="UP001364890"/>
    </source>
</evidence>
<reference evidence="2 3" key="1">
    <citation type="submission" date="2024-01" db="EMBL/GenBank/DDBJ databases">
        <title>Seven novel Bacillus-like species.</title>
        <authorList>
            <person name="Liu G."/>
        </authorList>
    </citation>
    <scope>NUCLEOTIDE SEQUENCE [LARGE SCALE GENOMIC DNA]</scope>
    <source>
        <strain evidence="2 3">FJAT-51614</strain>
    </source>
</reference>
<accession>A0ABU8F3K4</accession>
<keyword evidence="3" id="KW-1185">Reference proteome</keyword>
<proteinExistence type="predicted"/>
<evidence type="ECO:0000259" key="1">
    <source>
        <dbReference type="PROSITE" id="PS50965"/>
    </source>
</evidence>
<protein>
    <submittedName>
        <fullName evidence="2">Nuclease-related domain-containing protein</fullName>
    </submittedName>
</protein>
<dbReference type="InterPro" id="IPR011528">
    <property type="entry name" value="NERD"/>
</dbReference>
<evidence type="ECO:0000313" key="2">
    <source>
        <dbReference type="EMBL" id="MEI4769583.1"/>
    </source>
</evidence>
<dbReference type="PROSITE" id="PS50965">
    <property type="entry name" value="NERD"/>
    <property type="match status" value="1"/>
</dbReference>
<sequence>MNKILFKEHYALVKRLPSDHLKLQTIIDDIRKMESGIRGENRLIEKLEELRLPGAFYILSNVQLQLGEWRVQIDCLLITDRCCIVLESKNMNDDLYFEENSDEFYKISRDGSEITYPNPYFQLMKHIRFMKAFLENYVPELKVTGAVVMTAKSSRIRQKPPHYPIFKLESIIEKILYMYNQSSSPQLSVHQIKHIEKMIRKKQSIYRYPPLCQYYRISPNDLILGVECPNCGELGMKRLQRTWNCPICKKNDRNAHHMTVQEYFWLINTTITNKEFRHFCKLDSVYSASRMLTDLNLTVHKGGAWRYYSPKKV</sequence>
<dbReference type="EMBL" id="JBAWSY010000004">
    <property type="protein sequence ID" value="MEI4769583.1"/>
    <property type="molecule type" value="Genomic_DNA"/>
</dbReference>
<dbReference type="Pfam" id="PF08378">
    <property type="entry name" value="NERD"/>
    <property type="match status" value="1"/>
</dbReference>